<reference evidence="5" key="1">
    <citation type="journal article" date="2014" name="Front. Microbiol.">
        <title>High frequency of phylogenetically diverse reductive dehalogenase-homologous genes in deep subseafloor sedimentary metagenomes.</title>
        <authorList>
            <person name="Kawai M."/>
            <person name="Futagami T."/>
            <person name="Toyoda A."/>
            <person name="Takaki Y."/>
            <person name="Nishi S."/>
            <person name="Hori S."/>
            <person name="Arai W."/>
            <person name="Tsubouchi T."/>
            <person name="Morono Y."/>
            <person name="Uchiyama I."/>
            <person name="Ito T."/>
            <person name="Fujiyama A."/>
            <person name="Inagaki F."/>
            <person name="Takami H."/>
        </authorList>
    </citation>
    <scope>NUCLEOTIDE SEQUENCE</scope>
    <source>
        <strain evidence="5">Expedition CK06-06</strain>
    </source>
</reference>
<feature type="domain" description="DNA polymerase III gamma subunit" evidence="3">
    <location>
        <begin position="109"/>
        <end position="231"/>
    </location>
</feature>
<dbReference type="GO" id="GO:0003677">
    <property type="term" value="F:DNA binding"/>
    <property type="evidence" value="ECO:0007669"/>
    <property type="project" value="InterPro"/>
</dbReference>
<dbReference type="SUPFAM" id="SSF52540">
    <property type="entry name" value="P-loop containing nucleoside triphosphate hydrolases"/>
    <property type="match status" value="1"/>
</dbReference>
<feature type="domain" description="DNA polymerase III subunit gamma/tau helical lid" evidence="4">
    <location>
        <begin position="54"/>
        <end position="99"/>
    </location>
</feature>
<sequence length="237" mass="26316">MLSISAFNALLKILEEPPSHVKFIFATTEPNKVIPTIQSRCQRFDFTNISPKLIAEQLKSILEQEKIKCEEDLILPLAKMANGSMRDGLSLLDRLISTGVEPLGVSLLEEFLGSANSEKIYNLIGQIGDSDAAGTLTAIEDLINSGLGEVRIVDSLIDYMRDLMVVKSIEPDSELLVLTAEQKKRSAELAEKFDIAGLVYNITTLEKLRWTIKNSDTPRPLLEALALRFALSEHFLN</sequence>
<evidence type="ECO:0000313" key="5">
    <source>
        <dbReference type="EMBL" id="GAI14634.1"/>
    </source>
</evidence>
<dbReference type="InterPro" id="IPR022754">
    <property type="entry name" value="DNA_pol_III_gamma-3"/>
</dbReference>
<dbReference type="Gene3D" id="1.10.8.60">
    <property type="match status" value="1"/>
</dbReference>
<dbReference type="InterPro" id="IPR027417">
    <property type="entry name" value="P-loop_NTPase"/>
</dbReference>
<dbReference type="CDD" id="cd18137">
    <property type="entry name" value="HLD_clamp_pol_III_gamma_tau"/>
    <property type="match status" value="1"/>
</dbReference>
<dbReference type="GO" id="GO:0006261">
    <property type="term" value="P:DNA-templated DNA replication"/>
    <property type="evidence" value="ECO:0007669"/>
    <property type="project" value="TreeGrafter"/>
</dbReference>
<evidence type="ECO:0000256" key="1">
    <source>
        <dbReference type="ARBA" id="ARBA00022679"/>
    </source>
</evidence>
<dbReference type="SUPFAM" id="SSF48019">
    <property type="entry name" value="post-AAA+ oligomerization domain-like"/>
    <property type="match status" value="1"/>
</dbReference>
<dbReference type="Gene3D" id="3.40.50.300">
    <property type="entry name" value="P-loop containing nucleotide triphosphate hydrolases"/>
    <property type="match status" value="1"/>
</dbReference>
<dbReference type="InterPro" id="IPR050238">
    <property type="entry name" value="DNA_Rep/Repair_Clamp_Loader"/>
</dbReference>
<dbReference type="Pfam" id="PF13177">
    <property type="entry name" value="DNA_pol3_delta2"/>
    <property type="match status" value="1"/>
</dbReference>
<proteinExistence type="predicted"/>
<dbReference type="PANTHER" id="PTHR11669:SF0">
    <property type="entry name" value="PROTEIN STICHEL-LIKE 2"/>
    <property type="match status" value="1"/>
</dbReference>
<protein>
    <submittedName>
        <fullName evidence="5">Uncharacterized protein</fullName>
    </submittedName>
</protein>
<dbReference type="PANTHER" id="PTHR11669">
    <property type="entry name" value="REPLICATION FACTOR C / DNA POLYMERASE III GAMMA-TAU SUBUNIT"/>
    <property type="match status" value="1"/>
</dbReference>
<dbReference type="Pfam" id="PF22608">
    <property type="entry name" value="DNAX_ATPase_lid"/>
    <property type="match status" value="1"/>
</dbReference>
<dbReference type="Pfam" id="PF12169">
    <property type="entry name" value="DNA_pol3_gamma3"/>
    <property type="match status" value="1"/>
</dbReference>
<dbReference type="Gene3D" id="1.20.272.10">
    <property type="match status" value="1"/>
</dbReference>
<dbReference type="InterPro" id="IPR045085">
    <property type="entry name" value="HLD_clamp_pol_III_gamma_tau"/>
</dbReference>
<dbReference type="InterPro" id="IPR008921">
    <property type="entry name" value="DNA_pol3_clamp-load_cplx_C"/>
</dbReference>
<evidence type="ECO:0000256" key="2">
    <source>
        <dbReference type="ARBA" id="ARBA00022695"/>
    </source>
</evidence>
<dbReference type="AlphaFoldDB" id="X1N7L8"/>
<keyword evidence="2" id="KW-0548">Nucleotidyltransferase</keyword>
<organism evidence="5">
    <name type="scientific">marine sediment metagenome</name>
    <dbReference type="NCBI Taxonomy" id="412755"/>
    <lineage>
        <taxon>unclassified sequences</taxon>
        <taxon>metagenomes</taxon>
        <taxon>ecological metagenomes</taxon>
    </lineage>
</organism>
<dbReference type="EMBL" id="BARV01007936">
    <property type="protein sequence ID" value="GAI14634.1"/>
    <property type="molecule type" value="Genomic_DNA"/>
</dbReference>
<name>X1N7L8_9ZZZZ</name>
<keyword evidence="1" id="KW-0808">Transferase</keyword>
<accession>X1N7L8</accession>
<comment type="caution">
    <text evidence="5">The sequence shown here is derived from an EMBL/GenBank/DDBJ whole genome shotgun (WGS) entry which is preliminary data.</text>
</comment>
<gene>
    <name evidence="5" type="ORF">S06H3_16077</name>
</gene>
<evidence type="ECO:0000259" key="4">
    <source>
        <dbReference type="Pfam" id="PF22608"/>
    </source>
</evidence>
<feature type="non-terminal residue" evidence="5">
    <location>
        <position position="237"/>
    </location>
</feature>
<dbReference type="GO" id="GO:0003887">
    <property type="term" value="F:DNA-directed DNA polymerase activity"/>
    <property type="evidence" value="ECO:0007669"/>
    <property type="project" value="InterPro"/>
</dbReference>
<evidence type="ECO:0000259" key="3">
    <source>
        <dbReference type="Pfam" id="PF12169"/>
    </source>
</evidence>